<dbReference type="Gene3D" id="1.10.150.240">
    <property type="entry name" value="Putative phosphatase, domain 2"/>
    <property type="match status" value="1"/>
</dbReference>
<dbReference type="Proteomes" id="UP000184085">
    <property type="component" value="Unassembled WGS sequence"/>
</dbReference>
<dbReference type="SFLD" id="SFLDG01129">
    <property type="entry name" value="C1.5:_HAD__Beta-PGM__Phosphata"/>
    <property type="match status" value="1"/>
</dbReference>
<evidence type="ECO:0000313" key="7">
    <source>
        <dbReference type="Proteomes" id="UP000184085"/>
    </source>
</evidence>
<dbReference type="GO" id="GO:0046872">
    <property type="term" value="F:metal ion binding"/>
    <property type="evidence" value="ECO:0007669"/>
    <property type="project" value="UniProtKB-KW"/>
</dbReference>
<dbReference type="AlphaFoldDB" id="A0A1M4N4I1"/>
<dbReference type="EMBL" id="FMJB01000066">
    <property type="protein sequence ID" value="SCM69790.1"/>
    <property type="molecule type" value="Genomic_DNA"/>
</dbReference>
<evidence type="ECO:0000256" key="1">
    <source>
        <dbReference type="ARBA" id="ARBA00001946"/>
    </source>
</evidence>
<dbReference type="Pfam" id="PF13419">
    <property type="entry name" value="HAD_2"/>
    <property type="match status" value="1"/>
</dbReference>
<dbReference type="InterPro" id="IPR006439">
    <property type="entry name" value="HAD-SF_hydro_IA"/>
</dbReference>
<dbReference type="InterPro" id="IPR023214">
    <property type="entry name" value="HAD_sf"/>
</dbReference>
<comment type="similarity">
    <text evidence="2">Belongs to the HAD-like hydrolase superfamily. CbbY/CbbZ/Gph/YieH family.</text>
</comment>
<evidence type="ECO:0000313" key="6">
    <source>
        <dbReference type="EMBL" id="SCM69790.1"/>
    </source>
</evidence>
<dbReference type="SUPFAM" id="SSF56784">
    <property type="entry name" value="HAD-like"/>
    <property type="match status" value="1"/>
</dbReference>
<proteinExistence type="inferred from homology"/>
<dbReference type="InterPro" id="IPR023198">
    <property type="entry name" value="PGP-like_dom2"/>
</dbReference>
<keyword evidence="7" id="KW-1185">Reference proteome</keyword>
<dbReference type="PANTHER" id="PTHR46193:SF18">
    <property type="entry name" value="HEXITOL PHOSPHATASE B"/>
    <property type="match status" value="1"/>
</dbReference>
<dbReference type="InterPro" id="IPR051600">
    <property type="entry name" value="Beta-PGM-like"/>
</dbReference>
<sequence>MKFDAVIFDLDGTLIDTEALGWQAGRRAFAEQGIDLEEDLFHQLVGRDKQTGGAIIRARYDDVDMAQIERRWAEIVGELYATDGIPHKPGLLDALAAVDAAGLPKAICTSSQQGEAELKMTATGLHSHFDVVVTVAHVENAKPAPEPYLLAAQQLGVAPGRALAFEDSETGAQAAFAAGLTVVQVPDVIPSSRRFAHFVADDLMAGLKWAGIIG</sequence>
<dbReference type="GO" id="GO:0003824">
    <property type="term" value="F:catalytic activity"/>
    <property type="evidence" value="ECO:0007669"/>
    <property type="project" value="UniProtKB-ARBA"/>
</dbReference>
<comment type="cofactor">
    <cofactor evidence="1">
        <name>Mg(2+)</name>
        <dbReference type="ChEBI" id="CHEBI:18420"/>
    </cofactor>
</comment>
<dbReference type="Gene3D" id="3.40.50.1000">
    <property type="entry name" value="HAD superfamily/HAD-like"/>
    <property type="match status" value="1"/>
</dbReference>
<dbReference type="SFLD" id="SFLDS00003">
    <property type="entry name" value="Haloacid_Dehalogenase"/>
    <property type="match status" value="1"/>
</dbReference>
<protein>
    <recommendedName>
        <fullName evidence="8">HAD family hydrolase</fullName>
    </recommendedName>
</protein>
<evidence type="ECO:0000256" key="3">
    <source>
        <dbReference type="ARBA" id="ARBA00022723"/>
    </source>
</evidence>
<gene>
    <name evidence="6" type="ORF">KARMA_4032</name>
</gene>
<accession>A0A1M4N4I1</accession>
<evidence type="ECO:0000256" key="5">
    <source>
        <dbReference type="ARBA" id="ARBA00023277"/>
    </source>
</evidence>
<dbReference type="NCBIfam" id="TIGR01509">
    <property type="entry name" value="HAD-SF-IA-v3"/>
    <property type="match status" value="1"/>
</dbReference>
<evidence type="ECO:0000256" key="2">
    <source>
        <dbReference type="ARBA" id="ARBA00006171"/>
    </source>
</evidence>
<name>A0A1M4N4I1_9RHOB</name>
<dbReference type="PANTHER" id="PTHR46193">
    <property type="entry name" value="6-PHOSPHOGLUCONATE PHOSPHATASE"/>
    <property type="match status" value="1"/>
</dbReference>
<organism evidence="6 7">
    <name type="scientific">Donghicola eburneus</name>
    <dbReference type="NCBI Taxonomy" id="393278"/>
    <lineage>
        <taxon>Bacteria</taxon>
        <taxon>Pseudomonadati</taxon>
        <taxon>Pseudomonadota</taxon>
        <taxon>Alphaproteobacteria</taxon>
        <taxon>Rhodobacterales</taxon>
        <taxon>Roseobacteraceae</taxon>
        <taxon>Donghicola</taxon>
    </lineage>
</organism>
<dbReference type="InterPro" id="IPR041492">
    <property type="entry name" value="HAD_2"/>
</dbReference>
<reference evidence="7" key="1">
    <citation type="submission" date="2016-09" db="EMBL/GenBank/DDBJ databases">
        <authorList>
            <person name="Wibberg D."/>
        </authorList>
    </citation>
    <scope>NUCLEOTIDE SEQUENCE [LARGE SCALE GENOMIC DNA]</scope>
</reference>
<keyword evidence="4" id="KW-0460">Magnesium</keyword>
<evidence type="ECO:0008006" key="8">
    <source>
        <dbReference type="Google" id="ProtNLM"/>
    </source>
</evidence>
<keyword evidence="3" id="KW-0479">Metal-binding</keyword>
<dbReference type="RefSeq" id="WP_072709804.1">
    <property type="nucleotide sequence ID" value="NZ_FMJB01000066.1"/>
</dbReference>
<dbReference type="InterPro" id="IPR036412">
    <property type="entry name" value="HAD-like_sf"/>
</dbReference>
<dbReference type="CDD" id="cd07505">
    <property type="entry name" value="HAD_BPGM-like"/>
    <property type="match status" value="1"/>
</dbReference>
<keyword evidence="5" id="KW-0119">Carbohydrate metabolism</keyword>
<evidence type="ECO:0000256" key="4">
    <source>
        <dbReference type="ARBA" id="ARBA00022842"/>
    </source>
</evidence>